<organism evidence="2 3">
    <name type="scientific">Drosophila navojoa</name>
    <name type="common">Fruit fly</name>
    <dbReference type="NCBI Taxonomy" id="7232"/>
    <lineage>
        <taxon>Eukaryota</taxon>
        <taxon>Metazoa</taxon>
        <taxon>Ecdysozoa</taxon>
        <taxon>Arthropoda</taxon>
        <taxon>Hexapoda</taxon>
        <taxon>Insecta</taxon>
        <taxon>Pterygota</taxon>
        <taxon>Neoptera</taxon>
        <taxon>Endopterygota</taxon>
        <taxon>Diptera</taxon>
        <taxon>Brachycera</taxon>
        <taxon>Muscomorpha</taxon>
        <taxon>Ephydroidea</taxon>
        <taxon>Drosophilidae</taxon>
        <taxon>Drosophila</taxon>
    </lineage>
</organism>
<keyword evidence="3" id="KW-1185">Reference proteome</keyword>
<feature type="region of interest" description="Disordered" evidence="1">
    <location>
        <begin position="72"/>
        <end position="115"/>
    </location>
</feature>
<proteinExistence type="predicted"/>
<gene>
    <name evidence="2" type="ORF">AWZ03_014936</name>
</gene>
<feature type="compositionally biased region" description="Polar residues" evidence="1">
    <location>
        <begin position="50"/>
        <end position="59"/>
    </location>
</feature>
<name>A0A484ARF0_DRONA</name>
<dbReference type="AlphaFoldDB" id="A0A484ARF0"/>
<evidence type="ECO:0000313" key="2">
    <source>
        <dbReference type="EMBL" id="TDG38642.1"/>
    </source>
</evidence>
<reference evidence="2 3" key="1">
    <citation type="journal article" date="2019" name="J. Hered.">
        <title>An Improved Genome Assembly for Drosophila navojoa, the Basal Species in the mojavensis Cluster.</title>
        <authorList>
            <person name="Vanderlinde T."/>
            <person name="Dupim E.G."/>
            <person name="Nazario-Yepiz N.O."/>
            <person name="Carvalho A.B."/>
        </authorList>
    </citation>
    <scope>NUCLEOTIDE SEQUENCE [LARGE SCALE GENOMIC DNA]</scope>
    <source>
        <strain evidence="2">Navoj_Jal97</strain>
        <tissue evidence="2">Whole organism</tissue>
    </source>
</reference>
<dbReference type="Proteomes" id="UP000295192">
    <property type="component" value="Unassembled WGS sequence"/>
</dbReference>
<evidence type="ECO:0000313" key="3">
    <source>
        <dbReference type="Proteomes" id="UP000295192"/>
    </source>
</evidence>
<feature type="region of interest" description="Disordered" evidence="1">
    <location>
        <begin position="40"/>
        <end position="60"/>
    </location>
</feature>
<accession>A0A484ARF0</accession>
<protein>
    <submittedName>
        <fullName evidence="2">Uncharacterized protein</fullName>
    </submittedName>
</protein>
<comment type="caution">
    <text evidence="2">The sequence shown here is derived from an EMBL/GenBank/DDBJ whole genome shotgun (WGS) entry which is preliminary data.</text>
</comment>
<dbReference type="OMA" id="EADPKCA"/>
<evidence type="ECO:0000256" key="1">
    <source>
        <dbReference type="SAM" id="MobiDB-lite"/>
    </source>
</evidence>
<feature type="compositionally biased region" description="Low complexity" evidence="1">
    <location>
        <begin position="72"/>
        <end position="106"/>
    </location>
</feature>
<dbReference type="EMBL" id="LSRL02002437">
    <property type="protein sequence ID" value="TDG38642.1"/>
    <property type="molecule type" value="Genomic_DNA"/>
</dbReference>
<sequence length="191" mass="21360">PHATTTCTKTIEADPKCANCGGKHVASYKGCPSFKSAQSKLTTLREPDNRQQAQTQHSPRQALLKSLSTPPIQENQQTPQQQIHSQQQRSTYSTQQTTQLADTAQTKPTTSRNPAERHLTNLKNKLLAAQQQKQQNKEPQSYQIKKQEYGGDQPLLRALESNVRIASEMNVKIDNLLNALHSLFIPNPKPN</sequence>
<feature type="non-terminal residue" evidence="2">
    <location>
        <position position="1"/>
    </location>
</feature>